<name>A0ABN3BSG9_9ACTN</name>
<organism evidence="1 2">
    <name type="scientific">Streptomyces bangladeshensis</name>
    <dbReference type="NCBI Taxonomy" id="295352"/>
    <lineage>
        <taxon>Bacteria</taxon>
        <taxon>Bacillati</taxon>
        <taxon>Actinomycetota</taxon>
        <taxon>Actinomycetes</taxon>
        <taxon>Kitasatosporales</taxon>
        <taxon>Streptomycetaceae</taxon>
        <taxon>Streptomyces</taxon>
    </lineage>
</organism>
<protein>
    <submittedName>
        <fullName evidence="1">Uncharacterized protein</fullName>
    </submittedName>
</protein>
<sequence>MNTTPVDGPFPIRVNVTPSGCELDISSFLFKAVFTELITKADEDPEGLVEELKDMAELLRSAVHQGRDSHARHEFDARMVQMLAEYAGDGLIPVYGAQVGRLRDRLAEIAAPRPVPAQREGSAA</sequence>
<dbReference type="EMBL" id="BAAAOQ010000016">
    <property type="protein sequence ID" value="GAA2199796.1"/>
    <property type="molecule type" value="Genomic_DNA"/>
</dbReference>
<dbReference type="Proteomes" id="UP001501391">
    <property type="component" value="Unassembled WGS sequence"/>
</dbReference>
<dbReference type="RefSeq" id="WP_346163520.1">
    <property type="nucleotide sequence ID" value="NZ_BAAAOQ010000016.1"/>
</dbReference>
<gene>
    <name evidence="1" type="ORF">GCM10009787_48190</name>
</gene>
<reference evidence="1 2" key="1">
    <citation type="journal article" date="2019" name="Int. J. Syst. Evol. Microbiol.">
        <title>The Global Catalogue of Microorganisms (GCM) 10K type strain sequencing project: providing services to taxonomists for standard genome sequencing and annotation.</title>
        <authorList>
            <consortium name="The Broad Institute Genomics Platform"/>
            <consortium name="The Broad Institute Genome Sequencing Center for Infectious Disease"/>
            <person name="Wu L."/>
            <person name="Ma J."/>
        </authorList>
    </citation>
    <scope>NUCLEOTIDE SEQUENCE [LARGE SCALE GENOMIC DNA]</scope>
    <source>
        <strain evidence="1 2">JCM 14924</strain>
    </source>
</reference>
<evidence type="ECO:0000313" key="1">
    <source>
        <dbReference type="EMBL" id="GAA2199796.1"/>
    </source>
</evidence>
<evidence type="ECO:0000313" key="2">
    <source>
        <dbReference type="Proteomes" id="UP001501391"/>
    </source>
</evidence>
<comment type="caution">
    <text evidence="1">The sequence shown here is derived from an EMBL/GenBank/DDBJ whole genome shotgun (WGS) entry which is preliminary data.</text>
</comment>
<accession>A0ABN3BSG9</accession>
<keyword evidence="2" id="KW-1185">Reference proteome</keyword>
<proteinExistence type="predicted"/>